<feature type="domain" description="TauD/TfdA-like" evidence="7">
    <location>
        <begin position="91"/>
        <end position="355"/>
    </location>
</feature>
<dbReference type="Pfam" id="PF02668">
    <property type="entry name" value="TauD"/>
    <property type="match status" value="1"/>
</dbReference>
<organism evidence="8 9">
    <name type="scientific">Mycena indigotica</name>
    <dbReference type="NCBI Taxonomy" id="2126181"/>
    <lineage>
        <taxon>Eukaryota</taxon>
        <taxon>Fungi</taxon>
        <taxon>Dikarya</taxon>
        <taxon>Basidiomycota</taxon>
        <taxon>Agaricomycotina</taxon>
        <taxon>Agaricomycetes</taxon>
        <taxon>Agaricomycetidae</taxon>
        <taxon>Agaricales</taxon>
        <taxon>Marasmiineae</taxon>
        <taxon>Mycenaceae</taxon>
        <taxon>Mycena</taxon>
    </lineage>
</organism>
<sequence length="561" mass="62938">MEPDACAGAEYGIRAIHHRAHRRPESRERRRQQCFYSPSIGDDGDNTYAYAQFKPSFPDISWPPLTEVAVSDRGLLADPAKKSLLSAASKVRHLTPAIGTELLGIDLRQLTDAQKDELALLVAERGVVFFRDQEIDVYGQLDIARHFGPLHKHATTPIPRNGLEEVHVVYNDSSRRPDPASFSKLELWHTDVSYEIQPPSTTSLKVITGPEYGGDTLWSSGYALYSSFSPGFQTYLEGLTALHSAVAQADGSRAAGLPVRREPIETIHPVVRVHPVTGWKSIYVNPGFTRRIIGLPKAESDAILQLLFHQIAQNPDFQVRFKWEHNDIAFWDNRVVTHSATFDFFPETRHALRATPHGEKPLSVAAYEKQTGKVAKDRQIEIWRQKGIELPGGGDEKPKVASVLLRRKPRANNDVNAQKAKTRRADQLPTKRPSCRRFLPPSLPNSHLNDFINEKWGGRAPDAYPSNERLPALGSFHASSSIDAKLLVFYSRARNRPRTTTRRRKFDAQTSSCQVPAKRRAWRRFLPPSSACPLPALRCSSTSQKPPADDHVNEQSRNMGD</sequence>
<keyword evidence="3 8" id="KW-0223">Dioxygenase</keyword>
<dbReference type="GO" id="GO:0046872">
    <property type="term" value="F:metal ion binding"/>
    <property type="evidence" value="ECO:0007669"/>
    <property type="project" value="UniProtKB-KW"/>
</dbReference>
<evidence type="ECO:0000313" key="8">
    <source>
        <dbReference type="EMBL" id="KAF7312514.1"/>
    </source>
</evidence>
<reference evidence="8" key="1">
    <citation type="submission" date="2020-05" db="EMBL/GenBank/DDBJ databases">
        <title>Mycena genomes resolve the evolution of fungal bioluminescence.</title>
        <authorList>
            <person name="Tsai I.J."/>
        </authorList>
    </citation>
    <scope>NUCLEOTIDE SEQUENCE</scope>
    <source>
        <strain evidence="8">171206Taipei</strain>
    </source>
</reference>
<keyword evidence="5" id="KW-0408">Iron</keyword>
<keyword evidence="4" id="KW-0560">Oxidoreductase</keyword>
<dbReference type="AlphaFoldDB" id="A0A8H6T838"/>
<keyword evidence="9" id="KW-1185">Reference proteome</keyword>
<dbReference type="Proteomes" id="UP000636479">
    <property type="component" value="Unassembled WGS sequence"/>
</dbReference>
<evidence type="ECO:0000256" key="1">
    <source>
        <dbReference type="ARBA" id="ARBA00005896"/>
    </source>
</evidence>
<dbReference type="PANTHER" id="PTHR30468">
    <property type="entry name" value="ALPHA-KETOGLUTARATE-DEPENDENT SULFONATE DIOXYGENASE"/>
    <property type="match status" value="1"/>
</dbReference>
<comment type="similarity">
    <text evidence="1">Belongs to the TfdA dioxygenase family.</text>
</comment>
<dbReference type="RefSeq" id="XP_037224622.1">
    <property type="nucleotide sequence ID" value="XM_037359527.1"/>
</dbReference>
<evidence type="ECO:0000256" key="4">
    <source>
        <dbReference type="ARBA" id="ARBA00023002"/>
    </source>
</evidence>
<evidence type="ECO:0000256" key="3">
    <source>
        <dbReference type="ARBA" id="ARBA00022964"/>
    </source>
</evidence>
<dbReference type="PANTHER" id="PTHR30468:SF31">
    <property type="entry name" value="ALPHA-KETOGLUTARATE-DEPENDENT SULFONATE DIOXYGENASE-RELATED"/>
    <property type="match status" value="1"/>
</dbReference>
<feature type="region of interest" description="Disordered" evidence="6">
    <location>
        <begin position="530"/>
        <end position="561"/>
    </location>
</feature>
<evidence type="ECO:0000256" key="6">
    <source>
        <dbReference type="SAM" id="MobiDB-lite"/>
    </source>
</evidence>
<dbReference type="Gene3D" id="3.60.130.10">
    <property type="entry name" value="Clavaminate synthase-like"/>
    <property type="match status" value="1"/>
</dbReference>
<feature type="compositionally biased region" description="Basic and acidic residues" evidence="6">
    <location>
        <begin position="547"/>
        <end position="561"/>
    </location>
</feature>
<dbReference type="EMBL" id="JACAZF010000002">
    <property type="protein sequence ID" value="KAF7312514.1"/>
    <property type="molecule type" value="Genomic_DNA"/>
</dbReference>
<evidence type="ECO:0000256" key="2">
    <source>
        <dbReference type="ARBA" id="ARBA00022723"/>
    </source>
</evidence>
<evidence type="ECO:0000313" key="9">
    <source>
        <dbReference type="Proteomes" id="UP000636479"/>
    </source>
</evidence>
<evidence type="ECO:0000256" key="5">
    <source>
        <dbReference type="ARBA" id="ARBA00023004"/>
    </source>
</evidence>
<comment type="caution">
    <text evidence="8">The sequence shown here is derived from an EMBL/GenBank/DDBJ whole genome shotgun (WGS) entry which is preliminary data.</text>
</comment>
<dbReference type="InterPro" id="IPR003819">
    <property type="entry name" value="TauD/TfdA-like"/>
</dbReference>
<name>A0A8H6T838_9AGAR</name>
<evidence type="ECO:0000259" key="7">
    <source>
        <dbReference type="Pfam" id="PF02668"/>
    </source>
</evidence>
<dbReference type="OrthoDB" id="10257314at2759"/>
<accession>A0A8H6T838</accession>
<dbReference type="InterPro" id="IPR042098">
    <property type="entry name" value="TauD-like_sf"/>
</dbReference>
<dbReference type="GeneID" id="59342043"/>
<feature type="region of interest" description="Disordered" evidence="6">
    <location>
        <begin position="414"/>
        <end position="440"/>
    </location>
</feature>
<gene>
    <name evidence="8" type="ORF">MIND_00265100</name>
</gene>
<protein>
    <submittedName>
        <fullName evidence="8">Alpha-ketoglutarate-dependent taurine dioxygenase</fullName>
    </submittedName>
</protein>
<dbReference type="InterPro" id="IPR051323">
    <property type="entry name" value="AtsK-like"/>
</dbReference>
<dbReference type="FunFam" id="3.60.130.10:FF:000003">
    <property type="entry name" value="Alpha-ketoglutarate-dependent taurine dioxygenase"/>
    <property type="match status" value="1"/>
</dbReference>
<proteinExistence type="inferred from homology"/>
<dbReference type="SUPFAM" id="SSF51197">
    <property type="entry name" value="Clavaminate synthase-like"/>
    <property type="match status" value="1"/>
</dbReference>
<dbReference type="GO" id="GO:0016706">
    <property type="term" value="F:2-oxoglutarate-dependent dioxygenase activity"/>
    <property type="evidence" value="ECO:0007669"/>
    <property type="project" value="TreeGrafter"/>
</dbReference>
<keyword evidence="2" id="KW-0479">Metal-binding</keyword>
<dbReference type="GO" id="GO:0005737">
    <property type="term" value="C:cytoplasm"/>
    <property type="evidence" value="ECO:0007669"/>
    <property type="project" value="TreeGrafter"/>
</dbReference>